<sequence>MKSVEISFLVICGIFVTSINAHLKDNNGYFKNRPRDCTDIDIKQKSGVYKIYPEGSADGFNVYCDMMTESVNGGWTTVERVLFSKAYELNLRSISETISFICLHLTASGFVENRESASSGGCVLYLEKWTEAWFAWTVNSEKSTLTNYSCLKCVPREITYREIYDRPKTLKTRLQDDERTPGKNGDACSYLLHIV</sequence>
<dbReference type="InterPro" id="IPR014716">
    <property type="entry name" value="Fibrinogen_a/b/g_C_1"/>
</dbReference>
<organism evidence="3 4">
    <name type="scientific">Mytilus edulis</name>
    <name type="common">Blue mussel</name>
    <dbReference type="NCBI Taxonomy" id="6550"/>
    <lineage>
        <taxon>Eukaryota</taxon>
        <taxon>Metazoa</taxon>
        <taxon>Spiralia</taxon>
        <taxon>Lophotrochozoa</taxon>
        <taxon>Mollusca</taxon>
        <taxon>Bivalvia</taxon>
        <taxon>Autobranchia</taxon>
        <taxon>Pteriomorphia</taxon>
        <taxon>Mytilida</taxon>
        <taxon>Mytiloidea</taxon>
        <taxon>Mytilidae</taxon>
        <taxon>Mytilinae</taxon>
        <taxon>Mytilus</taxon>
    </lineage>
</organism>
<dbReference type="Proteomes" id="UP000683360">
    <property type="component" value="Unassembled WGS sequence"/>
</dbReference>
<evidence type="ECO:0000313" key="4">
    <source>
        <dbReference type="Proteomes" id="UP000683360"/>
    </source>
</evidence>
<dbReference type="InterPro" id="IPR002181">
    <property type="entry name" value="Fibrinogen_a/b/g_C_dom"/>
</dbReference>
<reference evidence="3" key="1">
    <citation type="submission" date="2021-03" db="EMBL/GenBank/DDBJ databases">
        <authorList>
            <person name="Bekaert M."/>
        </authorList>
    </citation>
    <scope>NUCLEOTIDE SEQUENCE</scope>
</reference>
<dbReference type="PROSITE" id="PS51406">
    <property type="entry name" value="FIBRINOGEN_C_2"/>
    <property type="match status" value="1"/>
</dbReference>
<protein>
    <recommendedName>
        <fullName evidence="2">Fibrinogen C-terminal domain-containing protein</fullName>
    </recommendedName>
</protein>
<comment type="caution">
    <text evidence="3">The sequence shown here is derived from an EMBL/GenBank/DDBJ whole genome shotgun (WGS) entry which is preliminary data.</text>
</comment>
<dbReference type="EMBL" id="CAJPWZ010002716">
    <property type="protein sequence ID" value="CAG2243818.1"/>
    <property type="molecule type" value="Genomic_DNA"/>
</dbReference>
<evidence type="ECO:0000259" key="2">
    <source>
        <dbReference type="PROSITE" id="PS51406"/>
    </source>
</evidence>
<feature type="domain" description="Fibrinogen C-terminal" evidence="2">
    <location>
        <begin position="28"/>
        <end position="80"/>
    </location>
</feature>
<dbReference type="InterPro" id="IPR036056">
    <property type="entry name" value="Fibrinogen-like_C"/>
</dbReference>
<keyword evidence="4" id="KW-1185">Reference proteome</keyword>
<evidence type="ECO:0000256" key="1">
    <source>
        <dbReference type="SAM" id="SignalP"/>
    </source>
</evidence>
<keyword evidence="1" id="KW-0732">Signal</keyword>
<proteinExistence type="predicted"/>
<dbReference type="Gene3D" id="3.90.215.10">
    <property type="entry name" value="Gamma Fibrinogen, chain A, domain 1"/>
    <property type="match status" value="1"/>
</dbReference>
<name>A0A8S3UMA0_MYTED</name>
<dbReference type="AlphaFoldDB" id="A0A8S3UMA0"/>
<dbReference type="Pfam" id="PF00147">
    <property type="entry name" value="Fibrinogen_C"/>
    <property type="match status" value="1"/>
</dbReference>
<feature type="chain" id="PRO_5035821909" description="Fibrinogen C-terminal domain-containing protein" evidence="1">
    <location>
        <begin position="22"/>
        <end position="195"/>
    </location>
</feature>
<accession>A0A8S3UMA0</accession>
<evidence type="ECO:0000313" key="3">
    <source>
        <dbReference type="EMBL" id="CAG2243818.1"/>
    </source>
</evidence>
<dbReference type="NCBIfam" id="NF040941">
    <property type="entry name" value="GGGWT_bact"/>
    <property type="match status" value="1"/>
</dbReference>
<feature type="signal peptide" evidence="1">
    <location>
        <begin position="1"/>
        <end position="21"/>
    </location>
</feature>
<dbReference type="SUPFAM" id="SSF56496">
    <property type="entry name" value="Fibrinogen C-terminal domain-like"/>
    <property type="match status" value="1"/>
</dbReference>
<gene>
    <name evidence="3" type="ORF">MEDL_55919</name>
</gene>